<reference evidence="7 8" key="1">
    <citation type="submission" date="2014-09" db="EMBL/GenBank/DDBJ databases">
        <title>Draft genome sequence of an obligately methylotrophic methanogen, Methanococcoides methylutens, isolated from marine sediment.</title>
        <authorList>
            <person name="Guan Y."/>
            <person name="Ngugi D.K."/>
            <person name="Blom J."/>
            <person name="Ali S."/>
            <person name="Ferry J.G."/>
            <person name="Stingl U."/>
        </authorList>
    </citation>
    <scope>NUCLEOTIDE SEQUENCE [LARGE SCALE GENOMIC DNA]</scope>
    <source>
        <strain evidence="7 8">DSM 2657</strain>
    </source>
</reference>
<evidence type="ECO:0000259" key="6">
    <source>
        <dbReference type="Pfam" id="PF01880"/>
    </source>
</evidence>
<dbReference type="GO" id="GO:0005506">
    <property type="term" value="F:iron ion binding"/>
    <property type="evidence" value="ECO:0007669"/>
    <property type="project" value="InterPro"/>
</dbReference>
<dbReference type="PANTHER" id="PTHR36541:SF1">
    <property type="entry name" value="SUPEROXIDE REDUCTASE-RELATED"/>
    <property type="match status" value="1"/>
</dbReference>
<sequence length="158" mass="17752">MTEQVINHLKDPENMTETEMKHVPVIEAEDVMTAEGSFEVTVRLGEVPHVMQDDHYIEWIELYLGDTKIGRVELSPSDEKAEATFTVEPTEEIVGIRAYEICHIRGVNVCGDCGTKAVIMKLKALASCNVHGLWQSVRQVEIMSKKVKEGKSCAWHAK</sequence>
<dbReference type="GO" id="GO:0016491">
    <property type="term" value="F:oxidoreductase activity"/>
    <property type="evidence" value="ECO:0007669"/>
    <property type="project" value="InterPro"/>
</dbReference>
<gene>
    <name evidence="7" type="ORF">LI82_01340</name>
</gene>
<keyword evidence="8" id="KW-1185">Reference proteome</keyword>
<keyword evidence="2" id="KW-0813">Transport</keyword>
<dbReference type="InterPro" id="IPR002742">
    <property type="entry name" value="Desulfoferrodoxin_Fe-bd_dom"/>
</dbReference>
<dbReference type="Gene3D" id="2.60.40.730">
    <property type="entry name" value="SOR catalytic domain"/>
    <property type="match status" value="1"/>
</dbReference>
<accession>A0A099T695</accession>
<evidence type="ECO:0000256" key="2">
    <source>
        <dbReference type="ARBA" id="ARBA00022448"/>
    </source>
</evidence>
<dbReference type="SUPFAM" id="SSF49367">
    <property type="entry name" value="Superoxide reductase-like"/>
    <property type="match status" value="1"/>
</dbReference>
<comment type="similarity">
    <text evidence="1">Belongs to the desulfoferrodoxin family.</text>
</comment>
<keyword evidence="5" id="KW-0408">Iron</keyword>
<dbReference type="InterPro" id="IPR051233">
    <property type="entry name" value="Desulfoferrodoxin_SOR"/>
</dbReference>
<evidence type="ECO:0000256" key="5">
    <source>
        <dbReference type="ARBA" id="ARBA00023004"/>
    </source>
</evidence>
<feature type="domain" description="Desulfoferrodoxin ferrous iron-binding" evidence="6">
    <location>
        <begin position="15"/>
        <end position="107"/>
    </location>
</feature>
<proteinExistence type="inferred from homology"/>
<dbReference type="RefSeq" id="WP_048193164.1">
    <property type="nucleotide sequence ID" value="NZ_CAAGSM010000003.1"/>
</dbReference>
<keyword evidence="4" id="KW-0249">Electron transport</keyword>
<dbReference type="PANTHER" id="PTHR36541">
    <property type="entry name" value="SUPEROXIDE REDUCTASE-RELATED"/>
    <property type="match status" value="1"/>
</dbReference>
<comment type="caution">
    <text evidence="7">The sequence shown here is derived from an EMBL/GenBank/DDBJ whole genome shotgun (WGS) entry which is preliminary data.</text>
</comment>
<evidence type="ECO:0000256" key="1">
    <source>
        <dbReference type="ARBA" id="ARBA00005941"/>
    </source>
</evidence>
<evidence type="ECO:0000313" key="7">
    <source>
        <dbReference type="EMBL" id="KGK99643.1"/>
    </source>
</evidence>
<dbReference type="Proteomes" id="UP000029859">
    <property type="component" value="Unassembled WGS sequence"/>
</dbReference>
<dbReference type="AlphaFoldDB" id="A0A099T695"/>
<dbReference type="CDD" id="cd03172">
    <property type="entry name" value="SORL_classII"/>
    <property type="match status" value="1"/>
</dbReference>
<evidence type="ECO:0000313" key="8">
    <source>
        <dbReference type="Proteomes" id="UP000029859"/>
    </source>
</evidence>
<evidence type="ECO:0000256" key="3">
    <source>
        <dbReference type="ARBA" id="ARBA00022723"/>
    </source>
</evidence>
<name>A0A099T695_METMT</name>
<dbReference type="EMBL" id="JRHO01000004">
    <property type="protein sequence ID" value="KGK99643.1"/>
    <property type="molecule type" value="Genomic_DNA"/>
</dbReference>
<keyword evidence="3" id="KW-0479">Metal-binding</keyword>
<evidence type="ECO:0000256" key="4">
    <source>
        <dbReference type="ARBA" id="ARBA00022982"/>
    </source>
</evidence>
<dbReference type="Pfam" id="PF01880">
    <property type="entry name" value="Desulfoferrodox"/>
    <property type="match status" value="1"/>
</dbReference>
<protein>
    <submittedName>
        <fullName evidence="7">Desulfoferrodoxin</fullName>
    </submittedName>
</protein>
<dbReference type="InterPro" id="IPR036073">
    <property type="entry name" value="Desulfoferrodoxin_Fe-bd_dom_sf"/>
</dbReference>
<dbReference type="NCBIfam" id="TIGR00332">
    <property type="entry name" value="neela_ferrous"/>
    <property type="match status" value="1"/>
</dbReference>
<organism evidence="7 8">
    <name type="scientific">Methanococcoides methylutens</name>
    <dbReference type="NCBI Taxonomy" id="2226"/>
    <lineage>
        <taxon>Archaea</taxon>
        <taxon>Methanobacteriati</taxon>
        <taxon>Methanobacteriota</taxon>
        <taxon>Stenosarchaea group</taxon>
        <taxon>Methanomicrobia</taxon>
        <taxon>Methanosarcinales</taxon>
        <taxon>Methanosarcinaceae</taxon>
        <taxon>Methanococcoides</taxon>
    </lineage>
</organism>
<dbReference type="OrthoDB" id="30725at2157"/>